<dbReference type="AlphaFoldDB" id="A0A3N6LLI0"/>
<dbReference type="OrthoDB" id="195008at2157"/>
<sequence>MKDAGYRIVVIDQHSEAVPTVQKPRWFPVNSRPTVPVCGSRKRVNMLGAVTDDGDRLVCLTPNRFTAELSKYFLRALQYEFGEKLAVILDNAPYFIAKDLKKQAEADGLLLIYLPPHSPELNPLEQC</sequence>
<evidence type="ECO:0000313" key="2">
    <source>
        <dbReference type="EMBL" id="RQG89698.1"/>
    </source>
</evidence>
<organism evidence="2 3">
    <name type="scientific">Natrarchaeobius chitinivorans</name>
    <dbReference type="NCBI Taxonomy" id="1679083"/>
    <lineage>
        <taxon>Archaea</taxon>
        <taxon>Methanobacteriati</taxon>
        <taxon>Methanobacteriota</taxon>
        <taxon>Stenosarchaea group</taxon>
        <taxon>Halobacteria</taxon>
        <taxon>Halobacteriales</taxon>
        <taxon>Natrialbaceae</taxon>
        <taxon>Natrarchaeobius</taxon>
    </lineage>
</organism>
<evidence type="ECO:0000259" key="1">
    <source>
        <dbReference type="Pfam" id="PF13358"/>
    </source>
</evidence>
<proteinExistence type="predicted"/>
<protein>
    <submittedName>
        <fullName evidence="2">Transposase</fullName>
    </submittedName>
</protein>
<dbReference type="InterPro" id="IPR036397">
    <property type="entry name" value="RNaseH_sf"/>
</dbReference>
<feature type="domain" description="Tc1-like transposase DDE" evidence="1">
    <location>
        <begin position="7"/>
        <end position="127"/>
    </location>
</feature>
<keyword evidence="3" id="KW-1185">Reference proteome</keyword>
<reference evidence="2 3" key="1">
    <citation type="submission" date="2018-10" db="EMBL/GenBank/DDBJ databases">
        <title>Natrarchaeobius chitinivorans gen. nov., sp. nov., and Natrarchaeobius haloalkaliphilus sp. nov., alkaliphilic, chitin-utilizing haloarchaea from hypersaline alkaline lakes.</title>
        <authorList>
            <person name="Sorokin D.Y."/>
            <person name="Elcheninov A.G."/>
            <person name="Kostrikina N.A."/>
            <person name="Bale N.J."/>
            <person name="Sinninghe Damste J.S."/>
            <person name="Khijniak T.V."/>
            <person name="Kublanov I.V."/>
            <person name="Toshchakov S.V."/>
        </authorList>
    </citation>
    <scope>NUCLEOTIDE SEQUENCE [LARGE SCALE GENOMIC DNA]</scope>
    <source>
        <strain evidence="2 3">AArcht4T</strain>
    </source>
</reference>
<dbReference type="Proteomes" id="UP000282323">
    <property type="component" value="Unassembled WGS sequence"/>
</dbReference>
<gene>
    <name evidence="2" type="ORF">EA473_21485</name>
</gene>
<dbReference type="SUPFAM" id="SSF53098">
    <property type="entry name" value="Ribonuclease H-like"/>
    <property type="match status" value="1"/>
</dbReference>
<name>A0A3N6LLI0_NATCH</name>
<accession>A0A3N6LLI0</accession>
<comment type="caution">
    <text evidence="2">The sequence shown here is derived from an EMBL/GenBank/DDBJ whole genome shotgun (WGS) entry which is preliminary data.</text>
</comment>
<dbReference type="Pfam" id="PF13358">
    <property type="entry name" value="DDE_3"/>
    <property type="match status" value="1"/>
</dbReference>
<dbReference type="EMBL" id="REGA01000031">
    <property type="protein sequence ID" value="RQG89698.1"/>
    <property type="molecule type" value="Genomic_DNA"/>
</dbReference>
<dbReference type="InterPro" id="IPR038717">
    <property type="entry name" value="Tc1-like_DDE_dom"/>
</dbReference>
<dbReference type="GO" id="GO:0003676">
    <property type="term" value="F:nucleic acid binding"/>
    <property type="evidence" value="ECO:0007669"/>
    <property type="project" value="InterPro"/>
</dbReference>
<dbReference type="InterPro" id="IPR012337">
    <property type="entry name" value="RNaseH-like_sf"/>
</dbReference>
<dbReference type="Gene3D" id="3.30.420.10">
    <property type="entry name" value="Ribonuclease H-like superfamily/Ribonuclease H"/>
    <property type="match status" value="1"/>
</dbReference>
<evidence type="ECO:0000313" key="3">
    <source>
        <dbReference type="Proteomes" id="UP000282323"/>
    </source>
</evidence>